<dbReference type="InterPro" id="IPR007353">
    <property type="entry name" value="DUF421"/>
</dbReference>
<comment type="similarity">
    <text evidence="2">Belongs to the UPF0702 family.</text>
</comment>
<evidence type="ECO:0000256" key="2">
    <source>
        <dbReference type="ARBA" id="ARBA00006448"/>
    </source>
</evidence>
<keyword evidence="10" id="KW-1185">Reference proteome</keyword>
<protein>
    <submittedName>
        <fullName evidence="9">Uncharacterized membrane protein YcaP, DUF421 family</fullName>
    </submittedName>
</protein>
<dbReference type="PANTHER" id="PTHR34582">
    <property type="entry name" value="UPF0702 TRANSMEMBRANE PROTEIN YCAP"/>
    <property type="match status" value="1"/>
</dbReference>
<evidence type="ECO:0000256" key="4">
    <source>
        <dbReference type="ARBA" id="ARBA00022692"/>
    </source>
</evidence>
<evidence type="ECO:0000256" key="3">
    <source>
        <dbReference type="ARBA" id="ARBA00022475"/>
    </source>
</evidence>
<keyword evidence="6 7" id="KW-0472">Membrane</keyword>
<evidence type="ECO:0000256" key="6">
    <source>
        <dbReference type="ARBA" id="ARBA00023136"/>
    </source>
</evidence>
<feature type="transmembrane region" description="Helical" evidence="7">
    <location>
        <begin position="35"/>
        <end position="56"/>
    </location>
</feature>
<dbReference type="STRING" id="311334.SAMN05421846_102351"/>
<dbReference type="Gene3D" id="3.30.240.20">
    <property type="entry name" value="bsu07140 like domains"/>
    <property type="match status" value="1"/>
</dbReference>
<dbReference type="PANTHER" id="PTHR34582:SF6">
    <property type="entry name" value="UPF0702 TRANSMEMBRANE PROTEIN YCAP"/>
    <property type="match status" value="1"/>
</dbReference>
<keyword evidence="5 7" id="KW-1133">Transmembrane helix</keyword>
<evidence type="ECO:0000256" key="7">
    <source>
        <dbReference type="SAM" id="Phobius"/>
    </source>
</evidence>
<proteinExistence type="inferred from homology"/>
<comment type="subcellular location">
    <subcellularLocation>
        <location evidence="1">Cell membrane</location>
        <topology evidence="1">Multi-pass membrane protein</topology>
    </subcellularLocation>
</comment>
<evidence type="ECO:0000313" key="9">
    <source>
        <dbReference type="EMBL" id="SDH87444.1"/>
    </source>
</evidence>
<keyword evidence="3" id="KW-1003">Cell membrane</keyword>
<keyword evidence="4 7" id="KW-0812">Transmembrane</keyword>
<dbReference type="InterPro" id="IPR023090">
    <property type="entry name" value="UPF0702_alpha/beta_dom_sf"/>
</dbReference>
<name>A0A1G8FZ85_9FLAO</name>
<gene>
    <name evidence="9" type="ORF">SAMN05421846_102351</name>
</gene>
<dbReference type="Proteomes" id="UP000198869">
    <property type="component" value="Unassembled WGS sequence"/>
</dbReference>
<reference evidence="10" key="1">
    <citation type="submission" date="2016-10" db="EMBL/GenBank/DDBJ databases">
        <authorList>
            <person name="Varghese N."/>
            <person name="Submissions S."/>
        </authorList>
    </citation>
    <scope>NUCLEOTIDE SEQUENCE [LARGE SCALE GENOMIC DNA]</scope>
    <source>
        <strain evidence="10">DSM 17071</strain>
    </source>
</reference>
<dbReference type="EMBL" id="FNDW01000002">
    <property type="protein sequence ID" value="SDH87444.1"/>
    <property type="molecule type" value="Genomic_DNA"/>
</dbReference>
<sequence>MAHYLNFKEQNNSDMLSIFLLKFDWKELLLGQEEWSFLFEVALRTFIMFLTIIIGLRILGKRGVKQLSLFELVVIIGLGSAAGDPMFYREVGIVSSILVFVLIILIYKIITFLIAKSKKFETLLEGKSICLIENGEFSIENFKKENLGSDEFFAELRLRGISQLGQIEQAIEEVSGEISVFYFEDEKVKYGLPIMPGSLQDSLKIIKEKAHYSCTFCGYTEEKNPGDAGNCPKCKKQEWIPSNNRKRVT</sequence>
<dbReference type="AlphaFoldDB" id="A0A1G8FZ85"/>
<accession>A0A1G8FZ85</accession>
<feature type="transmembrane region" description="Helical" evidence="7">
    <location>
        <begin position="93"/>
        <end position="115"/>
    </location>
</feature>
<organism evidence="9 10">
    <name type="scientific">Chryseobacterium taeanense</name>
    <dbReference type="NCBI Taxonomy" id="311334"/>
    <lineage>
        <taxon>Bacteria</taxon>
        <taxon>Pseudomonadati</taxon>
        <taxon>Bacteroidota</taxon>
        <taxon>Flavobacteriia</taxon>
        <taxon>Flavobacteriales</taxon>
        <taxon>Weeksellaceae</taxon>
        <taxon>Chryseobacterium group</taxon>
        <taxon>Chryseobacterium</taxon>
    </lineage>
</organism>
<feature type="transmembrane region" description="Helical" evidence="7">
    <location>
        <begin position="68"/>
        <end position="87"/>
    </location>
</feature>
<dbReference type="GO" id="GO:0005886">
    <property type="term" value="C:plasma membrane"/>
    <property type="evidence" value="ECO:0007669"/>
    <property type="project" value="UniProtKB-SubCell"/>
</dbReference>
<evidence type="ECO:0000259" key="8">
    <source>
        <dbReference type="Pfam" id="PF04239"/>
    </source>
</evidence>
<evidence type="ECO:0000256" key="5">
    <source>
        <dbReference type="ARBA" id="ARBA00022989"/>
    </source>
</evidence>
<evidence type="ECO:0000256" key="1">
    <source>
        <dbReference type="ARBA" id="ARBA00004651"/>
    </source>
</evidence>
<feature type="domain" description="YetF C-terminal" evidence="8">
    <location>
        <begin position="116"/>
        <end position="201"/>
    </location>
</feature>
<evidence type="ECO:0000313" key="10">
    <source>
        <dbReference type="Proteomes" id="UP000198869"/>
    </source>
</evidence>
<dbReference type="Pfam" id="PF04239">
    <property type="entry name" value="DUF421"/>
    <property type="match status" value="1"/>
</dbReference>